<feature type="domain" description="DUF11" evidence="1">
    <location>
        <begin position="97"/>
        <end position="209"/>
    </location>
</feature>
<dbReference type="Proteomes" id="UP000289691">
    <property type="component" value="Unassembled WGS sequence"/>
</dbReference>
<gene>
    <name evidence="2" type="ORF">EAF64_18540</name>
</gene>
<comment type="caution">
    <text evidence="2">The sequence shown here is derived from an EMBL/GenBank/DDBJ whole genome shotgun (WGS) entry which is preliminary data.</text>
</comment>
<evidence type="ECO:0000313" key="2">
    <source>
        <dbReference type="EMBL" id="RXK46763.1"/>
    </source>
</evidence>
<reference evidence="2 3" key="1">
    <citation type="submission" date="2019-01" db="EMBL/GenBank/DDBJ databases">
        <title>Halorientalis sp. F13-25 a new haloarchaeum isolated from hypersaline water.</title>
        <authorList>
            <person name="Ana D.-V."/>
            <person name="Cristina S.-P."/>
            <person name="Antonio V."/>
        </authorList>
    </citation>
    <scope>NUCLEOTIDE SEQUENCE [LARGE SCALE GENOMIC DNA]</scope>
    <source>
        <strain evidence="2 3">F13-25</strain>
    </source>
</reference>
<dbReference type="PANTHER" id="PTHR34819:SF3">
    <property type="entry name" value="CELL SURFACE PROTEIN"/>
    <property type="match status" value="1"/>
</dbReference>
<protein>
    <submittedName>
        <fullName evidence="2">DUF11 domain-containing protein</fullName>
    </submittedName>
</protein>
<dbReference type="InterPro" id="IPR051172">
    <property type="entry name" value="Chlamydia_OmcB"/>
</dbReference>
<name>A0A498KWA6_9EURY</name>
<organism evidence="2 3">
    <name type="scientific">Halorientalis pallida</name>
    <dbReference type="NCBI Taxonomy" id="2479928"/>
    <lineage>
        <taxon>Archaea</taxon>
        <taxon>Methanobacteriati</taxon>
        <taxon>Methanobacteriota</taxon>
        <taxon>Stenosarchaea group</taxon>
        <taxon>Halobacteria</taxon>
        <taxon>Halobacteriales</taxon>
        <taxon>Haloarculaceae</taxon>
        <taxon>Halorientalis</taxon>
    </lineage>
</organism>
<dbReference type="Pfam" id="PF01345">
    <property type="entry name" value="DUF11"/>
    <property type="match status" value="4"/>
</dbReference>
<feature type="domain" description="DUF11" evidence="1">
    <location>
        <begin position="365"/>
        <end position="482"/>
    </location>
</feature>
<keyword evidence="3" id="KW-1185">Reference proteome</keyword>
<accession>A0A498KWA6</accession>
<feature type="domain" description="DUF11" evidence="1">
    <location>
        <begin position="230"/>
        <end position="351"/>
    </location>
</feature>
<dbReference type="AlphaFoldDB" id="A0A498KWA6"/>
<evidence type="ECO:0000313" key="3">
    <source>
        <dbReference type="Proteomes" id="UP000289691"/>
    </source>
</evidence>
<proteinExistence type="predicted"/>
<dbReference type="PANTHER" id="PTHR34819">
    <property type="entry name" value="LARGE CYSTEINE-RICH PERIPLASMIC PROTEIN OMCB"/>
    <property type="match status" value="1"/>
</dbReference>
<dbReference type="OrthoDB" id="322967at2157"/>
<feature type="domain" description="DUF11" evidence="1">
    <location>
        <begin position="499"/>
        <end position="587"/>
    </location>
</feature>
<dbReference type="EMBL" id="RDFA01000008">
    <property type="protein sequence ID" value="RXK46763.1"/>
    <property type="molecule type" value="Genomic_DNA"/>
</dbReference>
<evidence type="ECO:0000259" key="1">
    <source>
        <dbReference type="Pfam" id="PF01345"/>
    </source>
</evidence>
<dbReference type="NCBIfam" id="TIGR01451">
    <property type="entry name" value="B_ant_repeat"/>
    <property type="match status" value="3"/>
</dbReference>
<sequence length="624" mass="64882">MDFEVPDTWTEGQCQLRIHDWSVDDQATLELEDQSGTTQLDQGAGHTTLKGPIFQPVTAGQYTLRARVRNDQTVSGLLVDADLFCDCDAPVDDGTCDLSIRKEHSGETVSYGDTTEFQITVCNDGDGRCEDTVTVEDELPSGTTYTGVSGSGWTATVSGGTVTAEHSNANGLAPGACLPTLTVEVEVGPMDEAGDVLENCATVQQGDGDAAYKEACIRVPVGEPTDGKCDLSITKRHDGTAVVPGDTTEFQITVCNDGDRLCRGLVTVVDDLPNGVSYVGATGTGWSVSESGGVVTAEHLNSSGLAPGDCLPTVTIEVAVGSTDETGDAIRNCAHLEYEDADATNDRDCVQVPVDPDGGDDGECDLSITKRHDGDTVAPGDTTEFQIIVCNDGDGTCVEPVRVVDELPGGTSYVGATGTGWSVTENGGLVEFGHQNTGGLAPGDCLPTVTIEVVVGPTDETGDAIRNCARLGGDDADPNDDRDCVQVPVTQSNVGCDGLEVEKVAPNQFTYGNQGTYEIRVCNPTRQQCESGIRVTDDLPDGMTFVSGSGSGWSVSVTNGLVTATHPNTGGLAPGDCLPVLTLIVDVAPASQFPGGSDGVQNCARLTVDGTVINEDCLNHVITN</sequence>
<dbReference type="InterPro" id="IPR001434">
    <property type="entry name" value="OmcB-like_DUF11"/>
</dbReference>
<dbReference type="InterPro" id="IPR047589">
    <property type="entry name" value="DUF11_rpt"/>
</dbReference>